<dbReference type="AlphaFoldDB" id="A0AAV8W2P1"/>
<feature type="compositionally biased region" description="Acidic residues" evidence="2">
    <location>
        <begin position="790"/>
        <end position="823"/>
    </location>
</feature>
<organism evidence="4 5">
    <name type="scientific">Exocentrus adspersus</name>
    <dbReference type="NCBI Taxonomy" id="1586481"/>
    <lineage>
        <taxon>Eukaryota</taxon>
        <taxon>Metazoa</taxon>
        <taxon>Ecdysozoa</taxon>
        <taxon>Arthropoda</taxon>
        <taxon>Hexapoda</taxon>
        <taxon>Insecta</taxon>
        <taxon>Pterygota</taxon>
        <taxon>Neoptera</taxon>
        <taxon>Endopterygota</taxon>
        <taxon>Coleoptera</taxon>
        <taxon>Polyphaga</taxon>
        <taxon>Cucujiformia</taxon>
        <taxon>Chrysomeloidea</taxon>
        <taxon>Cerambycidae</taxon>
        <taxon>Lamiinae</taxon>
        <taxon>Acanthocinini</taxon>
        <taxon>Exocentrus</taxon>
    </lineage>
</organism>
<keyword evidence="1" id="KW-0175">Coiled coil</keyword>
<feature type="domain" description="DUF4746" evidence="3">
    <location>
        <begin position="906"/>
        <end position="1078"/>
    </location>
</feature>
<accession>A0AAV8W2P1</accession>
<dbReference type="Pfam" id="PF15928">
    <property type="entry name" value="DUF4746"/>
    <property type="match status" value="2"/>
</dbReference>
<evidence type="ECO:0000256" key="1">
    <source>
        <dbReference type="SAM" id="Coils"/>
    </source>
</evidence>
<evidence type="ECO:0000259" key="3">
    <source>
        <dbReference type="Pfam" id="PF15928"/>
    </source>
</evidence>
<protein>
    <recommendedName>
        <fullName evidence="3">DUF4746 domain-containing protein</fullName>
    </recommendedName>
</protein>
<feature type="coiled-coil region" evidence="1">
    <location>
        <begin position="468"/>
        <end position="506"/>
    </location>
</feature>
<feature type="region of interest" description="Disordered" evidence="2">
    <location>
        <begin position="790"/>
        <end position="829"/>
    </location>
</feature>
<feature type="compositionally biased region" description="Basic and acidic residues" evidence="2">
    <location>
        <begin position="907"/>
        <end position="918"/>
    </location>
</feature>
<feature type="compositionally biased region" description="Polar residues" evidence="2">
    <location>
        <begin position="1104"/>
        <end position="1114"/>
    </location>
</feature>
<evidence type="ECO:0000313" key="5">
    <source>
        <dbReference type="Proteomes" id="UP001159042"/>
    </source>
</evidence>
<dbReference type="InterPro" id="IPR031827">
    <property type="entry name" value="DUF4746"/>
</dbReference>
<evidence type="ECO:0000256" key="2">
    <source>
        <dbReference type="SAM" id="MobiDB-lite"/>
    </source>
</evidence>
<comment type="caution">
    <text evidence="4">The sequence shown here is derived from an EMBL/GenBank/DDBJ whole genome shotgun (WGS) entry which is preliminary data.</text>
</comment>
<name>A0AAV8W2P1_9CUCU</name>
<feature type="region of interest" description="Disordered" evidence="2">
    <location>
        <begin position="886"/>
        <end position="927"/>
    </location>
</feature>
<dbReference type="EMBL" id="JANEYG010000013">
    <property type="protein sequence ID" value="KAJ8920579.1"/>
    <property type="molecule type" value="Genomic_DNA"/>
</dbReference>
<keyword evidence="5" id="KW-1185">Reference proteome</keyword>
<dbReference type="PANTHER" id="PTHR46135:SF3">
    <property type="entry name" value="NME_NM23 FAMILY MEMBER 8"/>
    <property type="match status" value="1"/>
</dbReference>
<sequence>MEMKLLYSNLNEQRINTSYLNSYEDLKLATVPHLLVYIRQKYNLSAQSSETPIKCIHIPSELFRRLTTLNKHQLLLPKMRIYKTDGTYHENGKDTEFGWNLYDTNHSHVLKNKSRINRKNESFMESMDIVEPVKPIKVKHIKVDIKTEPIANVINCKMDIEGPPVKGNEINLVKELSNINFTTPPKEELAKLIVPCNVETKALLSVIYFAKYKSLIKEETFLELFSTVNFRTTNSKCLIKERHNSTINEGMIKDIQHYNATKDDNMLSLMMELILADMSCSLEDIVDISDSSIHNTNTKYSLCNSTFLKVDHQAETDRCSILSSLGLSDEEKSIQSFCDETLEMRLQIEEIKRSFQEDEERVNHLIKMTAALRNEVKETLYLDDILHLLQGNIEKAKADYIADLERFRNKSEPTWMFISSKNRKLVNLMFGADAPKLTRLVTAELKLQSLAISGEQPRPVELGLTELAEEEQIRFEAAESVARAAREREEAKKDKELLERRTLECKNILENLPNTGTILIFPHARDKYQEALSDLMNEAGLSVHHTEKISMTEELIHEMFYFADESERFDENTIKYLPEKTSLGLIINSHGDEPDMDDIILEVVYGAMKKPPGSPDSPAQALRQTAEGDEEEYELPGIWVPPNPLVKATFLKLCFHKLSANYLIPEPEPIPEHYAIIFDLHKANNALQIAHKYPEEIMRYAYFTSEIPEEAELVAKTPRKLDEIENRTFKERLVFEVARRRSECVFEFAQLGPLYISPNAVEGKRECLLFFPDDYADSVDEDEIEFEVVAEEQEEEQQEEEVSDEEEEEEEEGSEDEEEEEDDANVKITEPVLEELLYFTDYKKLPRKTVEDVTSNKLSLALLMKRSSENLTGDIDEVVLQLVYGNSRKPPGDEKSPCRKLTVYPEETEKGEKDRQENEKEENESQVDEYNDSVLVGIWAPPNNLARAKVLKYLFPNLSGPFVAPQSDPPPLYVAVCYDAFKSRDVLELSEQYPGQVMSFGFFTSDIPAEAQLIAKTVEKFDERKAQFTYDEKVVIQLAKTNQDCVIAFSELGPTYMSVDAIVGELDCRFFFPPGYNEPEGGVKQEKKKSRKKGKRHAAKEASVTASEVTVNTETELDHIEDENEDQDTDDEKIGGSEEVESDNVVTGADKATSPIHEKAASNE</sequence>
<dbReference type="PANTHER" id="PTHR46135">
    <property type="entry name" value="NME/NM23 FAMILY MEMBER 8"/>
    <property type="match status" value="1"/>
</dbReference>
<dbReference type="InterPro" id="IPR051766">
    <property type="entry name" value="TXND_domain-containing"/>
</dbReference>
<feature type="compositionally biased region" description="Basic residues" evidence="2">
    <location>
        <begin position="1086"/>
        <end position="1098"/>
    </location>
</feature>
<feature type="region of interest" description="Disordered" evidence="2">
    <location>
        <begin position="1079"/>
        <end position="1164"/>
    </location>
</feature>
<dbReference type="Proteomes" id="UP001159042">
    <property type="component" value="Unassembled WGS sequence"/>
</dbReference>
<evidence type="ECO:0000313" key="4">
    <source>
        <dbReference type="EMBL" id="KAJ8920579.1"/>
    </source>
</evidence>
<feature type="domain" description="DUF4746" evidence="3">
    <location>
        <begin position="634"/>
        <end position="783"/>
    </location>
</feature>
<feature type="compositionally biased region" description="Acidic residues" evidence="2">
    <location>
        <begin position="1119"/>
        <end position="1131"/>
    </location>
</feature>
<gene>
    <name evidence="4" type="ORF">NQ315_004718</name>
</gene>
<proteinExistence type="predicted"/>
<reference evidence="4 5" key="1">
    <citation type="journal article" date="2023" name="Insect Mol. Biol.">
        <title>Genome sequencing provides insights into the evolution of gene families encoding plant cell wall-degrading enzymes in longhorned beetles.</title>
        <authorList>
            <person name="Shin N.R."/>
            <person name="Okamura Y."/>
            <person name="Kirsch R."/>
            <person name="Pauchet Y."/>
        </authorList>
    </citation>
    <scope>NUCLEOTIDE SEQUENCE [LARGE SCALE GENOMIC DNA]</scope>
    <source>
        <strain evidence="4">EAD_L_NR</strain>
    </source>
</reference>